<evidence type="ECO:0000313" key="2">
    <source>
        <dbReference type="EMBL" id="MFC3195815.1"/>
    </source>
</evidence>
<feature type="signal peptide" evidence="1">
    <location>
        <begin position="1"/>
        <end position="18"/>
    </location>
</feature>
<name>A0ABV7JCG2_9GAMM</name>
<dbReference type="EMBL" id="JBHRTS010000010">
    <property type="protein sequence ID" value="MFC3195815.1"/>
    <property type="molecule type" value="Genomic_DNA"/>
</dbReference>
<sequence length="410" mass="46600">MKKALFISLSLMATPLLANNPEPVIYGTVTKPNGETITGTLRWGNQESFLSDIFNGRKVKTVGIEHLSKDEVSRLEDHQPGPQANFGEIQVTFKSFFGKDIEEPYFNVRFGDLKSLTYESNSGLFFAKLHDDTTIISYQNTNDLTDEVNILTPEGDRYEFDLEDLKSVTFEAAPENAKSFDQAIYGTVTSEIGTFQGRIMWDKDERMISEKLDGIENDKEYEIKFAEIKSIERKDNQSWVVLNDGKNLLLGGTNDVNNGNRGIWIDHPNYGRLEIKWDQFEKFEAGEVDVDWLTFADYQQNAEPLSGEVTLVDGSILKADAMAYDLNQQSGAEFLYVEVNNANRQIPFYLVKKLVKREDQAAVVTLHDGSEFVAYGERAVNVDNNGILLTQGKQHRWVEWKDVKQVTFNH</sequence>
<protein>
    <submittedName>
        <fullName evidence="2">Uncharacterized protein</fullName>
    </submittedName>
</protein>
<comment type="caution">
    <text evidence="2">The sequence shown here is derived from an EMBL/GenBank/DDBJ whole genome shotgun (WGS) entry which is preliminary data.</text>
</comment>
<keyword evidence="3" id="KW-1185">Reference proteome</keyword>
<accession>A0ABV7JCG2</accession>
<dbReference type="Proteomes" id="UP001595533">
    <property type="component" value="Unassembled WGS sequence"/>
</dbReference>
<evidence type="ECO:0000313" key="3">
    <source>
        <dbReference type="Proteomes" id="UP001595533"/>
    </source>
</evidence>
<reference evidence="3" key="1">
    <citation type="journal article" date="2019" name="Int. J. Syst. Evol. Microbiol.">
        <title>The Global Catalogue of Microorganisms (GCM) 10K type strain sequencing project: providing services to taxonomists for standard genome sequencing and annotation.</title>
        <authorList>
            <consortium name="The Broad Institute Genomics Platform"/>
            <consortium name="The Broad Institute Genome Sequencing Center for Infectious Disease"/>
            <person name="Wu L."/>
            <person name="Ma J."/>
        </authorList>
    </citation>
    <scope>NUCLEOTIDE SEQUENCE [LARGE SCALE GENOMIC DNA]</scope>
    <source>
        <strain evidence="3">KCTC 42953</strain>
    </source>
</reference>
<organism evidence="2 3">
    <name type="scientific">Marinicella sediminis</name>
    <dbReference type="NCBI Taxonomy" id="1792834"/>
    <lineage>
        <taxon>Bacteria</taxon>
        <taxon>Pseudomonadati</taxon>
        <taxon>Pseudomonadota</taxon>
        <taxon>Gammaproteobacteria</taxon>
        <taxon>Lysobacterales</taxon>
        <taxon>Marinicellaceae</taxon>
        <taxon>Marinicella</taxon>
    </lineage>
</organism>
<evidence type="ECO:0000256" key="1">
    <source>
        <dbReference type="SAM" id="SignalP"/>
    </source>
</evidence>
<keyword evidence="1" id="KW-0732">Signal</keyword>
<proteinExistence type="predicted"/>
<gene>
    <name evidence="2" type="ORF">ACFODZ_16290</name>
</gene>
<dbReference type="RefSeq" id="WP_077412912.1">
    <property type="nucleotide sequence ID" value="NZ_JBHRTS010000010.1"/>
</dbReference>
<feature type="chain" id="PRO_5046279858" evidence="1">
    <location>
        <begin position="19"/>
        <end position="410"/>
    </location>
</feature>